<dbReference type="InterPro" id="IPR050570">
    <property type="entry name" value="Cell_wall_metabolism_enzyme"/>
</dbReference>
<dbReference type="Pfam" id="PF01551">
    <property type="entry name" value="Peptidase_M23"/>
    <property type="match status" value="1"/>
</dbReference>
<gene>
    <name evidence="4" type="ORF">MTR62_16385</name>
</gene>
<dbReference type="PANTHER" id="PTHR21666:SF289">
    <property type="entry name" value="L-ALA--D-GLU ENDOPEPTIDASE"/>
    <property type="match status" value="1"/>
</dbReference>
<evidence type="ECO:0000256" key="1">
    <source>
        <dbReference type="ARBA" id="ARBA00022729"/>
    </source>
</evidence>
<feature type="region of interest" description="Disordered" evidence="2">
    <location>
        <begin position="1"/>
        <end position="23"/>
    </location>
</feature>
<evidence type="ECO:0000256" key="2">
    <source>
        <dbReference type="SAM" id="MobiDB-lite"/>
    </source>
</evidence>
<dbReference type="SUPFAM" id="SSF51261">
    <property type="entry name" value="Duplicated hybrid motif"/>
    <property type="match status" value="1"/>
</dbReference>
<sequence>MFKAHDKAGEAGEGGEGSNRVPSLSHAQMVREPASGASAYPSGHTSPGARNGLRTAIEGWCARVDLAPDLACDIGSRKWFRGLATLIGLGAVAFSFWPSFSAVEAATAVPLAPRVRDEFRSQTIAPLALGADSGRRMGASPLVHPLASAPERPQIELVSTLGQGDSFARMLARAGVGDGDIAAVQQLIGATIQPGDIASGTQFDITLGKRPAPQEARALESLDFRARFDLDLTVERSAKAPTGPLRLVPHPIRVDATPLRVRGTVGSSLYRSARAAGAPVAAIQAYLRAIDKQSGIDRALQADDTFDMIVAYKRSAKGDRQVGDLLYAGVEHDGKPSLQLLRWGKDGQMLSARGVSEARSVPIGMPVAGHITSPYGMRRHPILGYVRMHAGIDFGAPYGSPIHAVAAGRVTFAGRHGGHGNYVRIQHSGGLATGYGHMSRIAVRAGTQVQAGQIIGYVGSTGLSTGPHLHLEAYRDGHTINPAGLKILSQPQLDSHERAAFSAQMAALLRTDPGAALAPLSAPASAPVETTREIDRLVPQEVR</sequence>
<accession>A0ABT0BGT0</accession>
<dbReference type="Gene3D" id="3.10.450.350">
    <property type="match status" value="1"/>
</dbReference>
<reference evidence="4" key="1">
    <citation type="submission" date="2022-03" db="EMBL/GenBank/DDBJ databases">
        <title>Identification of a novel bacterium isolated from mangrove sediments.</title>
        <authorList>
            <person name="Pan X."/>
        </authorList>
    </citation>
    <scope>NUCLEOTIDE SEQUENCE</scope>
    <source>
        <strain evidence="4">B1949</strain>
    </source>
</reference>
<dbReference type="InterPro" id="IPR016047">
    <property type="entry name" value="M23ase_b-sheet_dom"/>
</dbReference>
<name>A0ABT0BGT0_9SPHN</name>
<dbReference type="Gene3D" id="2.70.70.10">
    <property type="entry name" value="Glucose Permease (Domain IIA)"/>
    <property type="match status" value="1"/>
</dbReference>
<dbReference type="CDD" id="cd12797">
    <property type="entry name" value="M23_peptidase"/>
    <property type="match status" value="1"/>
</dbReference>
<feature type="compositionally biased region" description="Basic and acidic residues" evidence="2">
    <location>
        <begin position="1"/>
        <end position="10"/>
    </location>
</feature>
<dbReference type="EMBL" id="JALHLF010000087">
    <property type="protein sequence ID" value="MCJ2184256.1"/>
    <property type="molecule type" value="Genomic_DNA"/>
</dbReference>
<keyword evidence="5" id="KW-1185">Reference proteome</keyword>
<dbReference type="InterPro" id="IPR011055">
    <property type="entry name" value="Dup_hybrid_motif"/>
</dbReference>
<proteinExistence type="predicted"/>
<keyword evidence="1" id="KW-0732">Signal</keyword>
<dbReference type="RefSeq" id="WP_244022911.1">
    <property type="nucleotide sequence ID" value="NZ_JALHLF010000087.1"/>
</dbReference>
<evidence type="ECO:0000313" key="4">
    <source>
        <dbReference type="EMBL" id="MCJ2184256.1"/>
    </source>
</evidence>
<organism evidence="4 5">
    <name type="scientific">Novosphingobium organovorum</name>
    <dbReference type="NCBI Taxonomy" id="2930092"/>
    <lineage>
        <taxon>Bacteria</taxon>
        <taxon>Pseudomonadati</taxon>
        <taxon>Pseudomonadota</taxon>
        <taxon>Alphaproteobacteria</taxon>
        <taxon>Sphingomonadales</taxon>
        <taxon>Sphingomonadaceae</taxon>
        <taxon>Novosphingobium</taxon>
    </lineage>
</organism>
<protein>
    <submittedName>
        <fullName evidence="4">M23 family metallopeptidase</fullName>
    </submittedName>
</protein>
<feature type="domain" description="M23ase beta-sheet core" evidence="3">
    <location>
        <begin position="387"/>
        <end position="482"/>
    </location>
</feature>
<dbReference type="Proteomes" id="UP001162881">
    <property type="component" value="Unassembled WGS sequence"/>
</dbReference>
<comment type="caution">
    <text evidence="4">The sequence shown here is derived from an EMBL/GenBank/DDBJ whole genome shotgun (WGS) entry which is preliminary data.</text>
</comment>
<dbReference type="PANTHER" id="PTHR21666">
    <property type="entry name" value="PEPTIDASE-RELATED"/>
    <property type="match status" value="1"/>
</dbReference>
<evidence type="ECO:0000259" key="3">
    <source>
        <dbReference type="Pfam" id="PF01551"/>
    </source>
</evidence>
<evidence type="ECO:0000313" key="5">
    <source>
        <dbReference type="Proteomes" id="UP001162881"/>
    </source>
</evidence>